<dbReference type="EMBL" id="PPSL01000006">
    <property type="protein sequence ID" value="PQJ09282.1"/>
    <property type="molecule type" value="Genomic_DNA"/>
</dbReference>
<proteinExistence type="predicted"/>
<dbReference type="Proteomes" id="UP000239872">
    <property type="component" value="Unassembled WGS sequence"/>
</dbReference>
<dbReference type="PANTHER" id="PTHR35889:SF3">
    <property type="entry name" value="F-BOX DOMAIN-CONTAINING PROTEIN"/>
    <property type="match status" value="1"/>
</dbReference>
<evidence type="ECO:0000256" key="1">
    <source>
        <dbReference type="SAM" id="Phobius"/>
    </source>
</evidence>
<evidence type="ECO:0000259" key="2">
    <source>
        <dbReference type="Pfam" id="PF07635"/>
    </source>
</evidence>
<organism evidence="3 4">
    <name type="scientific">Flavipsychrobacter stenotrophus</name>
    <dbReference type="NCBI Taxonomy" id="2077091"/>
    <lineage>
        <taxon>Bacteria</taxon>
        <taxon>Pseudomonadati</taxon>
        <taxon>Bacteroidota</taxon>
        <taxon>Chitinophagia</taxon>
        <taxon>Chitinophagales</taxon>
        <taxon>Chitinophagaceae</taxon>
        <taxon>Flavipsychrobacter</taxon>
    </lineage>
</organism>
<feature type="domain" description="Cytochrome C Planctomycete-type" evidence="2">
    <location>
        <begin position="71"/>
        <end position="120"/>
    </location>
</feature>
<dbReference type="Pfam" id="PF07635">
    <property type="entry name" value="PSCyt1"/>
    <property type="match status" value="1"/>
</dbReference>
<keyword evidence="1" id="KW-0812">Transmembrane</keyword>
<dbReference type="PROSITE" id="PS51257">
    <property type="entry name" value="PROKAR_LIPOPROTEIN"/>
    <property type="match status" value="1"/>
</dbReference>
<keyword evidence="1" id="KW-1133">Transmembrane helix</keyword>
<gene>
    <name evidence="3" type="ORF">CJD36_018710</name>
</gene>
<dbReference type="InterPro" id="IPR011429">
    <property type="entry name" value="Cyt_c_Planctomycete-type"/>
</dbReference>
<protein>
    <recommendedName>
        <fullName evidence="2">Cytochrome C Planctomycete-type domain-containing protein</fullName>
    </recommendedName>
</protein>
<dbReference type="PANTHER" id="PTHR35889">
    <property type="entry name" value="CYCLOINULO-OLIGOSACCHARIDE FRUCTANOTRANSFERASE-RELATED"/>
    <property type="match status" value="1"/>
</dbReference>
<evidence type="ECO:0000313" key="3">
    <source>
        <dbReference type="EMBL" id="PQJ09282.1"/>
    </source>
</evidence>
<sequence>MVVIIRTLFKIDRSMYKGSVIAAFVLVLMVVIYSCTHQPYVMPESQRTNDPNICFERDVLPIFISNCAKSGCHDAASHESGYVLDNYAHIMKKGIVPGNSAASKIWLSVTLSNTEGGKMPQNGPALNGAQLDVIKRWIVTGAVDSGACTNNCDSNNITYSGGIAPMMQLYCVGCHNSASASGGSLVDYNSVMTAAVTGRLIGDVADSAGYNHMPKGGPSLSACQVTQIRKWVAAGAPNN</sequence>
<reference evidence="3 4" key="1">
    <citation type="submission" date="2018-01" db="EMBL/GenBank/DDBJ databases">
        <title>A novel member of the phylum Bacteroidetes isolated from glacier ice.</title>
        <authorList>
            <person name="Liu Q."/>
            <person name="Xin Y.-H."/>
        </authorList>
    </citation>
    <scope>NUCLEOTIDE SEQUENCE [LARGE SCALE GENOMIC DNA]</scope>
    <source>
        <strain evidence="3 4">RB1R16</strain>
    </source>
</reference>
<comment type="caution">
    <text evidence="3">The sequence shown here is derived from an EMBL/GenBank/DDBJ whole genome shotgun (WGS) entry which is preliminary data.</text>
</comment>
<evidence type="ECO:0000313" key="4">
    <source>
        <dbReference type="Proteomes" id="UP000239872"/>
    </source>
</evidence>
<keyword evidence="1" id="KW-0472">Membrane</keyword>
<dbReference type="AlphaFoldDB" id="A0A2S7SQV8"/>
<accession>A0A2S7SQV8</accession>
<keyword evidence="4" id="KW-1185">Reference proteome</keyword>
<feature type="transmembrane region" description="Helical" evidence="1">
    <location>
        <begin position="15"/>
        <end position="33"/>
    </location>
</feature>
<name>A0A2S7SQV8_9BACT</name>